<accession>A0ABV4U305</accession>
<keyword evidence="3" id="KW-0378">Hydrolase</keyword>
<dbReference type="EMBL" id="JBGUBD010000002">
    <property type="protein sequence ID" value="MFA9477565.1"/>
    <property type="molecule type" value="Genomic_DNA"/>
</dbReference>
<keyword evidence="2" id="KW-0732">Signal</keyword>
<gene>
    <name evidence="5" type="ORF">ACERK3_04570</name>
</gene>
<dbReference type="Pfam" id="PF22244">
    <property type="entry name" value="GCE_fung"/>
    <property type="match status" value="1"/>
</dbReference>
<protein>
    <submittedName>
        <fullName evidence="5">Acetylxylan esterase</fullName>
    </submittedName>
</protein>
<sequence>MPSLEANYNETQVPAYELPDLLRFENGELAQTPDDWRRRRSELLALFRSQVYGQAPPRPANMRAEVYESSADALDGLAVRRQIRLHFDVPEITPLELLIYLPAHVEGPTPMFAGLNFFGNHTVQDDPAITLSSRWMRASDPYAVVNHRATEASRGKAASRWPVREIVGRGYGVATMYYGDLAPDNADFYRDGVQGLFAPDRTGLPGAEEAGAIGIWAWGLQRILDYLETDEQADATRVTAVGHSRLGKAAVWAAAQDERFAMAISNNSGCTGAALSRRCFGETVGIINEKFPHWFCGNYKRYSGRENALPLDQHMFLALLAPRPIYVASADEDLWADPLGEFLALKAAEPVYHLLGMGGLSAEAMPPIGEPVHGVQSYHIRQGTHGITSEDWAYYLDHADRFLVS</sequence>
<comment type="caution">
    <text evidence="5">The sequence shown here is derived from an EMBL/GenBank/DDBJ whole genome shotgun (WGS) entry which is preliminary data.</text>
</comment>
<evidence type="ECO:0000313" key="5">
    <source>
        <dbReference type="EMBL" id="MFA9477565.1"/>
    </source>
</evidence>
<evidence type="ECO:0000256" key="1">
    <source>
        <dbReference type="ARBA" id="ARBA00022487"/>
    </source>
</evidence>
<keyword evidence="6" id="KW-1185">Reference proteome</keyword>
<evidence type="ECO:0000256" key="2">
    <source>
        <dbReference type="ARBA" id="ARBA00022729"/>
    </source>
</evidence>
<feature type="domain" description="4-O-methyl-glucuronoyl methylesterase-like" evidence="4">
    <location>
        <begin position="208"/>
        <end position="356"/>
    </location>
</feature>
<evidence type="ECO:0000313" key="6">
    <source>
        <dbReference type="Proteomes" id="UP001575105"/>
    </source>
</evidence>
<proteinExistence type="predicted"/>
<dbReference type="InterPro" id="IPR029058">
    <property type="entry name" value="AB_hydrolase_fold"/>
</dbReference>
<evidence type="ECO:0000259" key="4">
    <source>
        <dbReference type="Pfam" id="PF22244"/>
    </source>
</evidence>
<name>A0ABV4U305_9BACT</name>
<reference evidence="5 6" key="1">
    <citation type="submission" date="2024-08" db="EMBL/GenBank/DDBJ databases">
        <title>Whole-genome sequencing of halo(alkali)philic microorganisms from hypersaline lakes.</title>
        <authorList>
            <person name="Sorokin D.Y."/>
            <person name="Merkel A.Y."/>
            <person name="Messina E."/>
            <person name="Yakimov M."/>
        </authorList>
    </citation>
    <scope>NUCLEOTIDE SEQUENCE [LARGE SCALE GENOMIC DNA]</scope>
    <source>
        <strain evidence="5 6">AB-hyl4</strain>
    </source>
</reference>
<evidence type="ECO:0000256" key="3">
    <source>
        <dbReference type="ARBA" id="ARBA00022801"/>
    </source>
</evidence>
<dbReference type="Proteomes" id="UP001575105">
    <property type="component" value="Unassembled WGS sequence"/>
</dbReference>
<keyword evidence="1" id="KW-0719">Serine esterase</keyword>
<organism evidence="5 6">
    <name type="scientific">Natronomicrosphaera hydrolytica</name>
    <dbReference type="NCBI Taxonomy" id="3242702"/>
    <lineage>
        <taxon>Bacteria</taxon>
        <taxon>Pseudomonadati</taxon>
        <taxon>Planctomycetota</taxon>
        <taxon>Phycisphaerae</taxon>
        <taxon>Phycisphaerales</taxon>
        <taxon>Phycisphaeraceae</taxon>
        <taxon>Natronomicrosphaera</taxon>
    </lineage>
</organism>
<dbReference type="RefSeq" id="WP_425344486.1">
    <property type="nucleotide sequence ID" value="NZ_JBGUBD010000002.1"/>
</dbReference>
<dbReference type="Gene3D" id="3.40.50.1820">
    <property type="entry name" value="alpha/beta hydrolase"/>
    <property type="match status" value="1"/>
</dbReference>
<dbReference type="SUPFAM" id="SSF53474">
    <property type="entry name" value="alpha/beta-Hydrolases"/>
    <property type="match status" value="1"/>
</dbReference>
<dbReference type="InterPro" id="IPR054579">
    <property type="entry name" value="GCE-like_dom"/>
</dbReference>